<dbReference type="EMBL" id="ML119681">
    <property type="protein sequence ID" value="RPA81215.1"/>
    <property type="molecule type" value="Genomic_DNA"/>
</dbReference>
<evidence type="ECO:0000313" key="2">
    <source>
        <dbReference type="EMBL" id="RPA81215.1"/>
    </source>
</evidence>
<proteinExistence type="predicted"/>
<feature type="region of interest" description="Disordered" evidence="1">
    <location>
        <begin position="1"/>
        <end position="78"/>
    </location>
</feature>
<reference evidence="2 3" key="1">
    <citation type="journal article" date="2018" name="Nat. Ecol. Evol.">
        <title>Pezizomycetes genomes reveal the molecular basis of ectomycorrhizal truffle lifestyle.</title>
        <authorList>
            <person name="Murat C."/>
            <person name="Payen T."/>
            <person name="Noel B."/>
            <person name="Kuo A."/>
            <person name="Morin E."/>
            <person name="Chen J."/>
            <person name="Kohler A."/>
            <person name="Krizsan K."/>
            <person name="Balestrini R."/>
            <person name="Da Silva C."/>
            <person name="Montanini B."/>
            <person name="Hainaut M."/>
            <person name="Levati E."/>
            <person name="Barry K.W."/>
            <person name="Belfiori B."/>
            <person name="Cichocki N."/>
            <person name="Clum A."/>
            <person name="Dockter R.B."/>
            <person name="Fauchery L."/>
            <person name="Guy J."/>
            <person name="Iotti M."/>
            <person name="Le Tacon F."/>
            <person name="Lindquist E.A."/>
            <person name="Lipzen A."/>
            <person name="Malagnac F."/>
            <person name="Mello A."/>
            <person name="Molinier V."/>
            <person name="Miyauchi S."/>
            <person name="Poulain J."/>
            <person name="Riccioni C."/>
            <person name="Rubini A."/>
            <person name="Sitrit Y."/>
            <person name="Splivallo R."/>
            <person name="Traeger S."/>
            <person name="Wang M."/>
            <person name="Zifcakova L."/>
            <person name="Wipf D."/>
            <person name="Zambonelli A."/>
            <person name="Paolocci F."/>
            <person name="Nowrousian M."/>
            <person name="Ottonello S."/>
            <person name="Baldrian P."/>
            <person name="Spatafora J.W."/>
            <person name="Henrissat B."/>
            <person name="Nagy L.G."/>
            <person name="Aury J.M."/>
            <person name="Wincker P."/>
            <person name="Grigoriev I.V."/>
            <person name="Bonfante P."/>
            <person name="Martin F.M."/>
        </authorList>
    </citation>
    <scope>NUCLEOTIDE SEQUENCE [LARGE SCALE GENOMIC DNA]</scope>
    <source>
        <strain evidence="2 3">RN42</strain>
    </source>
</reference>
<accession>A0A3N4I532</accession>
<gene>
    <name evidence="2" type="ORF">BJ508DRAFT_326600</name>
</gene>
<sequence length="492" mass="55846">MANLRSGKATMEPKKSSRSTKEVKPNLPKKAKVTKKESTKSAQSKKANKPKKKDGFAKPHLSNKLESQPLAEPTDQANQEPNRLYTLVLSLPVEIRLEIYSNCSTFSLLQLSHASSHFYTEINNYPNIIKNTEGYYTQHENALGGRIITFEEYARISVGHKLNVNMVYTLTDDEEWECFKKAHCESLEYHQIKRAACFVCWEIFHKYEFMVFRRDPEEICYICEECNDMPSHGLRVGPGYFEDQPGDYDSEMEDDPDRIMVTTILDLPVELRLEIYPRCSSAFTLLQLSHSNATFYREINAYPKIFRTSFGYWKGPGSDIGSIDFEGYVNTHKDCNLNINLIARIRRGNRFGMGLELSLFFTIYGFGGYDNITAFGGRLARTPCFMCGLMYWNFDLVPDYATCIEDVPGVILLICEECQVQRRESFIPESPDHWYGHDSGCSESGDCSESEGGQLAEESDGEASEGSYDDESEKGNEAVGSLEVDASSSEEE</sequence>
<evidence type="ECO:0000256" key="1">
    <source>
        <dbReference type="SAM" id="MobiDB-lite"/>
    </source>
</evidence>
<organism evidence="2 3">
    <name type="scientific">Ascobolus immersus RN42</name>
    <dbReference type="NCBI Taxonomy" id="1160509"/>
    <lineage>
        <taxon>Eukaryota</taxon>
        <taxon>Fungi</taxon>
        <taxon>Dikarya</taxon>
        <taxon>Ascomycota</taxon>
        <taxon>Pezizomycotina</taxon>
        <taxon>Pezizomycetes</taxon>
        <taxon>Pezizales</taxon>
        <taxon>Ascobolaceae</taxon>
        <taxon>Ascobolus</taxon>
    </lineage>
</organism>
<dbReference type="Proteomes" id="UP000275078">
    <property type="component" value="Unassembled WGS sequence"/>
</dbReference>
<name>A0A3N4I532_ASCIM</name>
<protein>
    <recommendedName>
        <fullName evidence="4">F-box domain-containing protein</fullName>
    </recommendedName>
</protein>
<dbReference type="AlphaFoldDB" id="A0A3N4I532"/>
<feature type="compositionally biased region" description="Low complexity" evidence="1">
    <location>
        <begin position="438"/>
        <end position="453"/>
    </location>
</feature>
<feature type="compositionally biased region" description="Basic and acidic residues" evidence="1">
    <location>
        <begin position="11"/>
        <end position="24"/>
    </location>
</feature>
<feature type="region of interest" description="Disordered" evidence="1">
    <location>
        <begin position="437"/>
        <end position="492"/>
    </location>
</feature>
<evidence type="ECO:0000313" key="3">
    <source>
        <dbReference type="Proteomes" id="UP000275078"/>
    </source>
</evidence>
<evidence type="ECO:0008006" key="4">
    <source>
        <dbReference type="Google" id="ProtNLM"/>
    </source>
</evidence>
<keyword evidence="3" id="KW-1185">Reference proteome</keyword>
<feature type="compositionally biased region" description="Acidic residues" evidence="1">
    <location>
        <begin position="457"/>
        <end position="472"/>
    </location>
</feature>